<dbReference type="OrthoDB" id="8889285at2759"/>
<dbReference type="FunFam" id="3.40.50.410:FF:000026">
    <property type="entry name" value="Collagen, type VI, alpha 1"/>
    <property type="match status" value="1"/>
</dbReference>
<feature type="compositionally biased region" description="Basic and acidic residues" evidence="6">
    <location>
        <begin position="328"/>
        <end position="378"/>
    </location>
</feature>
<dbReference type="PANTHER" id="PTHR24020">
    <property type="entry name" value="COLLAGEN ALPHA"/>
    <property type="match status" value="1"/>
</dbReference>
<dbReference type="InterPro" id="IPR036465">
    <property type="entry name" value="vWFA_dom_sf"/>
</dbReference>
<proteinExistence type="predicted"/>
<evidence type="ECO:0000256" key="7">
    <source>
        <dbReference type="SAM" id="SignalP"/>
    </source>
</evidence>
<feature type="chain" id="PRO_5021403758" evidence="7">
    <location>
        <begin position="19"/>
        <end position="436"/>
    </location>
</feature>
<evidence type="ECO:0000256" key="3">
    <source>
        <dbReference type="ARBA" id="ARBA00022530"/>
    </source>
</evidence>
<keyword evidence="7" id="KW-0732">Signal</keyword>
<keyword evidence="5" id="KW-0130">Cell adhesion</keyword>
<comment type="subcellular location">
    <subcellularLocation>
        <location evidence="1">Secreted</location>
        <location evidence="1">Extracellular space</location>
        <location evidence="1">Extracellular matrix</location>
    </subcellularLocation>
</comment>
<keyword evidence="2" id="KW-0964">Secreted</keyword>
<dbReference type="PANTHER" id="PTHR24020:SF29">
    <property type="entry name" value="COLLAGEN ALPHA-2(VI) CHAIN"/>
    <property type="match status" value="1"/>
</dbReference>
<reference evidence="9 10" key="1">
    <citation type="submission" date="2019-03" db="EMBL/GenBank/DDBJ databases">
        <title>First draft genome of Liparis tanakae, snailfish: a comprehensive survey of snailfish specific genes.</title>
        <authorList>
            <person name="Kim W."/>
            <person name="Song I."/>
            <person name="Jeong J.-H."/>
            <person name="Kim D."/>
            <person name="Kim S."/>
            <person name="Ryu S."/>
            <person name="Song J.Y."/>
            <person name="Lee S.K."/>
        </authorList>
    </citation>
    <scope>NUCLEOTIDE SEQUENCE [LARGE SCALE GENOMIC DNA]</scope>
    <source>
        <tissue evidence="9">Muscle</tissue>
    </source>
</reference>
<feature type="signal peptide" evidence="7">
    <location>
        <begin position="1"/>
        <end position="18"/>
    </location>
</feature>
<evidence type="ECO:0000256" key="6">
    <source>
        <dbReference type="SAM" id="MobiDB-lite"/>
    </source>
</evidence>
<evidence type="ECO:0000259" key="8">
    <source>
        <dbReference type="PROSITE" id="PS50234"/>
    </source>
</evidence>
<dbReference type="SMART" id="SM00327">
    <property type="entry name" value="VWA"/>
    <property type="match status" value="1"/>
</dbReference>
<dbReference type="InterPro" id="IPR002035">
    <property type="entry name" value="VWF_A"/>
</dbReference>
<keyword evidence="9" id="KW-0176">Collagen</keyword>
<sequence length="436" mass="48350">MAMISWCIFLCMLQAAIPQGLTPRGPRPIPGRAGIIDCPVKLFFTLDTSETIALQESPPGSMVKKIMEFTKIFAQRLSDVEYKGQIQISWSIGGLNFSESQHVFSPFTSKENFIRNLNGIIYEGKGTHTDCALKEMTHHMTHHFSGTKAVLFSVVITDGHVTAEPCGGMKAMSERAREKGIHIFSVAASRSIDKLGMRDIAGSSPGVYDADYIVVDIVEGKPKIKTDSIDRIIKIMKHQAYVQGLEVQNNVCSAHRERSASTATRVNSDQEEQRVWQDSLAGMELTVKRVNSDELELLVAKVMRVTRETQAPLEGRVRLASRVKEDQREVLVNPDKKAKRENMGQREAEAHPEKMDSRARRGTKDYRDRGLSPEKQEAPEQTAASEILGILDREETLGHLDQKGTEGIQVNSDPGGAEGNVAPKENPEITENQEGV</sequence>
<dbReference type="GO" id="GO:0005581">
    <property type="term" value="C:collagen trimer"/>
    <property type="evidence" value="ECO:0007669"/>
    <property type="project" value="UniProtKB-KW"/>
</dbReference>
<evidence type="ECO:0000256" key="2">
    <source>
        <dbReference type="ARBA" id="ARBA00022525"/>
    </source>
</evidence>
<dbReference type="GO" id="GO:0005615">
    <property type="term" value="C:extracellular space"/>
    <property type="evidence" value="ECO:0007669"/>
    <property type="project" value="TreeGrafter"/>
</dbReference>
<dbReference type="Proteomes" id="UP000314294">
    <property type="component" value="Unassembled WGS sequence"/>
</dbReference>
<keyword evidence="10" id="KW-1185">Reference proteome</keyword>
<dbReference type="Gene3D" id="3.40.50.410">
    <property type="entry name" value="von Willebrand factor, type A domain"/>
    <property type="match status" value="1"/>
</dbReference>
<evidence type="ECO:0000313" key="10">
    <source>
        <dbReference type="Proteomes" id="UP000314294"/>
    </source>
</evidence>
<evidence type="ECO:0000256" key="1">
    <source>
        <dbReference type="ARBA" id="ARBA00004498"/>
    </source>
</evidence>
<protein>
    <submittedName>
        <fullName evidence="9">Collagen alpha-2(VI) chain</fullName>
    </submittedName>
</protein>
<name>A0A4Z2J441_9TELE</name>
<dbReference type="EMBL" id="SRLO01000026">
    <property type="protein sequence ID" value="TNN84458.1"/>
    <property type="molecule type" value="Genomic_DNA"/>
</dbReference>
<evidence type="ECO:0000313" key="9">
    <source>
        <dbReference type="EMBL" id="TNN84458.1"/>
    </source>
</evidence>
<dbReference type="Pfam" id="PF00092">
    <property type="entry name" value="VWA"/>
    <property type="match status" value="1"/>
</dbReference>
<keyword evidence="3" id="KW-0272">Extracellular matrix</keyword>
<accession>A0A4Z2J441</accession>
<evidence type="ECO:0000256" key="5">
    <source>
        <dbReference type="ARBA" id="ARBA00022889"/>
    </source>
</evidence>
<feature type="compositionally biased region" description="Basic and acidic residues" evidence="6">
    <location>
        <begin position="391"/>
        <end position="404"/>
    </location>
</feature>
<keyword evidence="4" id="KW-0677">Repeat</keyword>
<feature type="region of interest" description="Disordered" evidence="6">
    <location>
        <begin position="328"/>
        <end position="436"/>
    </location>
</feature>
<dbReference type="InterPro" id="IPR050525">
    <property type="entry name" value="ECM_Assembly_Org"/>
</dbReference>
<dbReference type="AlphaFoldDB" id="A0A4Z2J441"/>
<organism evidence="9 10">
    <name type="scientific">Liparis tanakae</name>
    <name type="common">Tanaka's snailfish</name>
    <dbReference type="NCBI Taxonomy" id="230148"/>
    <lineage>
        <taxon>Eukaryota</taxon>
        <taxon>Metazoa</taxon>
        <taxon>Chordata</taxon>
        <taxon>Craniata</taxon>
        <taxon>Vertebrata</taxon>
        <taxon>Euteleostomi</taxon>
        <taxon>Actinopterygii</taxon>
        <taxon>Neopterygii</taxon>
        <taxon>Teleostei</taxon>
        <taxon>Neoteleostei</taxon>
        <taxon>Acanthomorphata</taxon>
        <taxon>Eupercaria</taxon>
        <taxon>Perciformes</taxon>
        <taxon>Cottioidei</taxon>
        <taxon>Cottales</taxon>
        <taxon>Liparidae</taxon>
        <taxon>Liparis</taxon>
    </lineage>
</organism>
<evidence type="ECO:0000256" key="4">
    <source>
        <dbReference type="ARBA" id="ARBA00022737"/>
    </source>
</evidence>
<dbReference type="SUPFAM" id="SSF53300">
    <property type="entry name" value="vWA-like"/>
    <property type="match status" value="1"/>
</dbReference>
<feature type="domain" description="VWFA" evidence="8">
    <location>
        <begin position="41"/>
        <end position="232"/>
    </location>
</feature>
<dbReference type="PROSITE" id="PS50234">
    <property type="entry name" value="VWFA"/>
    <property type="match status" value="1"/>
</dbReference>
<comment type="caution">
    <text evidence="9">The sequence shown here is derived from an EMBL/GenBank/DDBJ whole genome shotgun (WGS) entry which is preliminary data.</text>
</comment>
<gene>
    <name evidence="9" type="primary">Col6a2</name>
    <name evidence="9" type="ORF">EYF80_005158</name>
</gene>
<dbReference type="GO" id="GO:0007155">
    <property type="term" value="P:cell adhesion"/>
    <property type="evidence" value="ECO:0007669"/>
    <property type="project" value="UniProtKB-KW"/>
</dbReference>